<gene>
    <name evidence="2" type="ORF">ACFQDL_09030</name>
</gene>
<reference evidence="3" key="1">
    <citation type="journal article" date="2019" name="Int. J. Syst. Evol. Microbiol.">
        <title>The Global Catalogue of Microorganisms (GCM) 10K type strain sequencing project: providing services to taxonomists for standard genome sequencing and annotation.</title>
        <authorList>
            <consortium name="The Broad Institute Genomics Platform"/>
            <consortium name="The Broad Institute Genome Sequencing Center for Infectious Disease"/>
            <person name="Wu L."/>
            <person name="Ma J."/>
        </authorList>
    </citation>
    <scope>NUCLEOTIDE SEQUENCE [LARGE SCALE GENOMIC DNA]</scope>
    <source>
        <strain evidence="3">NBRC 111756</strain>
    </source>
</reference>
<dbReference type="Gene3D" id="3.40.309.10">
    <property type="entry name" value="Aldehyde Dehydrogenase, Chain A, domain 2"/>
    <property type="match status" value="1"/>
</dbReference>
<proteinExistence type="predicted"/>
<sequence>MTQKINLEQAAQAALDAWEGWNGLGVAGRAQLLQNFVGQLSDSQARMAQWQIDQALRLIGGELELPGPTGESNVLYTSGRGLFICTSDENASEVAIIGQLVAALIAGNVVLLAPAPSHTGFCRYLLRLLVAGSCPAAVVQLIENSSLETLGGCPSIAGFACICSEAGARELNRRLVSRDGVLVQLVAETDPENLDIIGGEYYLSRFITESVRTTNTTAVGGNATLLELGGKAE</sequence>
<protein>
    <submittedName>
        <fullName evidence="2">1-pyrroline-5-carboxylate dehydrogenase</fullName>
    </submittedName>
</protein>
<dbReference type="Proteomes" id="UP001596422">
    <property type="component" value="Unassembled WGS sequence"/>
</dbReference>
<dbReference type="RefSeq" id="WP_379908716.1">
    <property type="nucleotide sequence ID" value="NZ_JBHSWE010000001.1"/>
</dbReference>
<comment type="caution">
    <text evidence="2">The sequence shown here is derived from an EMBL/GenBank/DDBJ whole genome shotgun (WGS) entry which is preliminary data.</text>
</comment>
<evidence type="ECO:0000313" key="2">
    <source>
        <dbReference type="EMBL" id="MFC6670210.1"/>
    </source>
</evidence>
<dbReference type="Gene3D" id="3.40.605.10">
    <property type="entry name" value="Aldehyde Dehydrogenase, Chain A, domain 1"/>
    <property type="match status" value="1"/>
</dbReference>
<evidence type="ECO:0000313" key="3">
    <source>
        <dbReference type="Proteomes" id="UP001596422"/>
    </source>
</evidence>
<dbReference type="InterPro" id="IPR016162">
    <property type="entry name" value="Ald_DH_N"/>
</dbReference>
<dbReference type="EMBL" id="JBHSWE010000001">
    <property type="protein sequence ID" value="MFC6670210.1"/>
    <property type="molecule type" value="Genomic_DNA"/>
</dbReference>
<dbReference type="SUPFAM" id="SSF53720">
    <property type="entry name" value="ALDH-like"/>
    <property type="match status" value="1"/>
</dbReference>
<name>A0ABW1ZYE9_9GAMM</name>
<keyword evidence="1" id="KW-0560">Oxidoreductase</keyword>
<accession>A0ABW1ZYE9</accession>
<dbReference type="InterPro" id="IPR016161">
    <property type="entry name" value="Ald_DH/histidinol_DH"/>
</dbReference>
<dbReference type="InterPro" id="IPR016163">
    <property type="entry name" value="Ald_DH_C"/>
</dbReference>
<evidence type="ECO:0000256" key="1">
    <source>
        <dbReference type="ARBA" id="ARBA00023002"/>
    </source>
</evidence>
<keyword evidence="3" id="KW-1185">Reference proteome</keyword>
<organism evidence="2 3">
    <name type="scientific">Marinobacterium aestuariivivens</name>
    <dbReference type="NCBI Taxonomy" id="1698799"/>
    <lineage>
        <taxon>Bacteria</taxon>
        <taxon>Pseudomonadati</taxon>
        <taxon>Pseudomonadota</taxon>
        <taxon>Gammaproteobacteria</taxon>
        <taxon>Oceanospirillales</taxon>
        <taxon>Oceanospirillaceae</taxon>
        <taxon>Marinobacterium</taxon>
    </lineage>
</organism>